<feature type="region of interest" description="Disordered" evidence="1">
    <location>
        <begin position="1"/>
        <end position="27"/>
    </location>
</feature>
<dbReference type="EMBL" id="JARIHO010000030">
    <property type="protein sequence ID" value="KAJ7337002.1"/>
    <property type="molecule type" value="Genomic_DNA"/>
</dbReference>
<evidence type="ECO:0000313" key="2">
    <source>
        <dbReference type="EMBL" id="KAJ7337002.1"/>
    </source>
</evidence>
<dbReference type="AlphaFoldDB" id="A0AAD7ELH9"/>
<protein>
    <submittedName>
        <fullName evidence="2">Uncharacterized protein</fullName>
    </submittedName>
</protein>
<accession>A0AAD7ELH9</accession>
<reference evidence="2" key="1">
    <citation type="submission" date="2023-03" db="EMBL/GenBank/DDBJ databases">
        <title>Massive genome expansion in bonnet fungi (Mycena s.s.) driven by repeated elements and novel gene families across ecological guilds.</title>
        <authorList>
            <consortium name="Lawrence Berkeley National Laboratory"/>
            <person name="Harder C.B."/>
            <person name="Miyauchi S."/>
            <person name="Viragh M."/>
            <person name="Kuo A."/>
            <person name="Thoen E."/>
            <person name="Andreopoulos B."/>
            <person name="Lu D."/>
            <person name="Skrede I."/>
            <person name="Drula E."/>
            <person name="Henrissat B."/>
            <person name="Morin E."/>
            <person name="Kohler A."/>
            <person name="Barry K."/>
            <person name="LaButti K."/>
            <person name="Morin E."/>
            <person name="Salamov A."/>
            <person name="Lipzen A."/>
            <person name="Mereny Z."/>
            <person name="Hegedus B."/>
            <person name="Baldrian P."/>
            <person name="Stursova M."/>
            <person name="Weitz H."/>
            <person name="Taylor A."/>
            <person name="Grigoriev I.V."/>
            <person name="Nagy L.G."/>
            <person name="Martin F."/>
            <person name="Kauserud H."/>
        </authorList>
    </citation>
    <scope>NUCLEOTIDE SEQUENCE</scope>
    <source>
        <strain evidence="2">CBHHK002</strain>
    </source>
</reference>
<evidence type="ECO:0000256" key="1">
    <source>
        <dbReference type="SAM" id="MobiDB-lite"/>
    </source>
</evidence>
<keyword evidence="3" id="KW-1185">Reference proteome</keyword>
<sequence length="179" mass="18888">MAEPVDTSTKAKPHLKKKLPKAPASLPHEINSAGRTWAATRILINLPKFTASAPANLNKASISTEIPILGDTCAITTNSAPLPVPFSNDVSNNGSGFPALQTVSGSSLSAVEPKYFEMENMVLSSLSVCAAALEAKFHEGGVHDVMSMRLNVESSVTPSFSSVINPALLRWLQLGPSPH</sequence>
<organism evidence="2 3">
    <name type="scientific">Mycena albidolilacea</name>
    <dbReference type="NCBI Taxonomy" id="1033008"/>
    <lineage>
        <taxon>Eukaryota</taxon>
        <taxon>Fungi</taxon>
        <taxon>Dikarya</taxon>
        <taxon>Basidiomycota</taxon>
        <taxon>Agaricomycotina</taxon>
        <taxon>Agaricomycetes</taxon>
        <taxon>Agaricomycetidae</taxon>
        <taxon>Agaricales</taxon>
        <taxon>Marasmiineae</taxon>
        <taxon>Mycenaceae</taxon>
        <taxon>Mycena</taxon>
    </lineage>
</organism>
<proteinExistence type="predicted"/>
<dbReference type="Proteomes" id="UP001218218">
    <property type="component" value="Unassembled WGS sequence"/>
</dbReference>
<comment type="caution">
    <text evidence="2">The sequence shown here is derived from an EMBL/GenBank/DDBJ whole genome shotgun (WGS) entry which is preliminary data.</text>
</comment>
<gene>
    <name evidence="2" type="ORF">DFH08DRAFT_813294</name>
</gene>
<evidence type="ECO:0000313" key="3">
    <source>
        <dbReference type="Proteomes" id="UP001218218"/>
    </source>
</evidence>
<feature type="compositionally biased region" description="Basic residues" evidence="1">
    <location>
        <begin position="11"/>
        <end position="20"/>
    </location>
</feature>
<name>A0AAD7ELH9_9AGAR</name>